<dbReference type="Proteomes" id="UP000285710">
    <property type="component" value="Unassembled WGS sequence"/>
</dbReference>
<sequence>MTDIAEYERRIAFALERIGRQVGALQARAAGPAPEAAPAAAAAPSGLGEDADAAMLAAADEIHSLRAELEAERQANAQMSDRVRALREKQETTLSAMERRLVAAAQQAETAQAELDRLKRANLDLAQANRALIEAAGDAPQHLINSALQAEVETLRAARAIEAAELDQIIAALTPILSAHEKSGHAKQEADKDA</sequence>
<evidence type="ECO:0000313" key="5">
    <source>
        <dbReference type="Proteomes" id="UP000285710"/>
    </source>
</evidence>
<dbReference type="AlphaFoldDB" id="A0A443IXY6"/>
<evidence type="ECO:0008006" key="6">
    <source>
        <dbReference type="Google" id="ProtNLM"/>
    </source>
</evidence>
<keyword evidence="1" id="KW-0175">Coiled coil</keyword>
<name>A0A443IXY6_9RHOB</name>
<dbReference type="RefSeq" id="WP_128208882.1">
    <property type="nucleotide sequence ID" value="NZ_JBHRSO010000041.1"/>
</dbReference>
<reference evidence="4 5" key="1">
    <citation type="submission" date="2019-01" db="EMBL/GenBank/DDBJ databases">
        <title>Sinorhodobacter populi sp. nov. isolated from the symptomatic bark tissue of Populus euramericana canker.</title>
        <authorList>
            <person name="Xu G."/>
        </authorList>
    </citation>
    <scope>NUCLEOTIDE SEQUENCE [LARGE SCALE GENOMIC DNA]</scope>
    <source>
        <strain evidence="2 5">2D-5</strain>
        <strain evidence="3 4">SK2B-1</strain>
    </source>
</reference>
<dbReference type="Proteomes" id="UP000284476">
    <property type="component" value="Unassembled WGS sequence"/>
</dbReference>
<gene>
    <name evidence="3" type="ORF">D2T30_10825</name>
    <name evidence="2" type="ORF">D2T33_07060</name>
</gene>
<evidence type="ECO:0000313" key="2">
    <source>
        <dbReference type="EMBL" id="RWR12954.1"/>
    </source>
</evidence>
<dbReference type="EMBL" id="SAUZ01000011">
    <property type="protein sequence ID" value="RWR20856.1"/>
    <property type="molecule type" value="Genomic_DNA"/>
</dbReference>
<accession>A0A443IXY6</accession>
<dbReference type="EMBL" id="SAUW01000006">
    <property type="protein sequence ID" value="RWR12954.1"/>
    <property type="molecule type" value="Genomic_DNA"/>
</dbReference>
<accession>A0A443JLD4</accession>
<comment type="caution">
    <text evidence="2">The sequence shown here is derived from an EMBL/GenBank/DDBJ whole genome shotgun (WGS) entry which is preliminary data.</text>
</comment>
<feature type="coiled-coil region" evidence="1">
    <location>
        <begin position="55"/>
        <end position="131"/>
    </location>
</feature>
<reference evidence="4 5" key="2">
    <citation type="submission" date="2019-01" db="EMBL/GenBank/DDBJ databases">
        <authorList>
            <person name="Li Y."/>
        </authorList>
    </citation>
    <scope>NUCLEOTIDE SEQUENCE [LARGE SCALE GENOMIC DNA]</scope>
    <source>
        <strain evidence="2 5">2D-5</strain>
        <strain evidence="3 4">SK2B-1</strain>
    </source>
</reference>
<evidence type="ECO:0000313" key="4">
    <source>
        <dbReference type="Proteomes" id="UP000284476"/>
    </source>
</evidence>
<protein>
    <recommendedName>
        <fullName evidence="6">Colicin transporter</fullName>
    </recommendedName>
</protein>
<evidence type="ECO:0000313" key="3">
    <source>
        <dbReference type="EMBL" id="RWR20856.1"/>
    </source>
</evidence>
<evidence type="ECO:0000256" key="1">
    <source>
        <dbReference type="SAM" id="Coils"/>
    </source>
</evidence>
<proteinExistence type="predicted"/>
<organism evidence="2 5">
    <name type="scientific">Paenirhodobacter populi</name>
    <dbReference type="NCBI Taxonomy" id="2306993"/>
    <lineage>
        <taxon>Bacteria</taxon>
        <taxon>Pseudomonadati</taxon>
        <taxon>Pseudomonadota</taxon>
        <taxon>Alphaproteobacteria</taxon>
        <taxon>Rhodobacterales</taxon>
        <taxon>Rhodobacter group</taxon>
        <taxon>Paenirhodobacter</taxon>
    </lineage>
</organism>
<keyword evidence="5" id="KW-1185">Reference proteome</keyword>